<dbReference type="SUPFAM" id="SSF47095">
    <property type="entry name" value="HMG-box"/>
    <property type="match status" value="1"/>
</dbReference>
<dbReference type="AlphaFoldDB" id="A0A9N9FJZ6"/>
<dbReference type="InterPro" id="IPR036910">
    <property type="entry name" value="HMG_box_dom_sf"/>
</dbReference>
<dbReference type="OrthoDB" id="6247875at2759"/>
<dbReference type="EMBL" id="CAJVPK010000711">
    <property type="protein sequence ID" value="CAG8542221.1"/>
    <property type="molecule type" value="Genomic_DNA"/>
</dbReference>
<organism evidence="1 2">
    <name type="scientific">Diversispora eburnea</name>
    <dbReference type="NCBI Taxonomy" id="1213867"/>
    <lineage>
        <taxon>Eukaryota</taxon>
        <taxon>Fungi</taxon>
        <taxon>Fungi incertae sedis</taxon>
        <taxon>Mucoromycota</taxon>
        <taxon>Glomeromycotina</taxon>
        <taxon>Glomeromycetes</taxon>
        <taxon>Diversisporales</taxon>
        <taxon>Diversisporaceae</taxon>
        <taxon>Diversispora</taxon>
    </lineage>
</organism>
<reference evidence="1" key="1">
    <citation type="submission" date="2021-06" db="EMBL/GenBank/DDBJ databases">
        <authorList>
            <person name="Kallberg Y."/>
            <person name="Tangrot J."/>
            <person name="Rosling A."/>
        </authorList>
    </citation>
    <scope>NUCLEOTIDE SEQUENCE</scope>
    <source>
        <strain evidence="1">AZ414A</strain>
    </source>
</reference>
<keyword evidence="2" id="KW-1185">Reference proteome</keyword>
<protein>
    <submittedName>
        <fullName evidence="1">5526_t:CDS:1</fullName>
    </submittedName>
</protein>
<accession>A0A9N9FJZ6</accession>
<evidence type="ECO:0000313" key="1">
    <source>
        <dbReference type="EMBL" id="CAG8542221.1"/>
    </source>
</evidence>
<evidence type="ECO:0000313" key="2">
    <source>
        <dbReference type="Proteomes" id="UP000789706"/>
    </source>
</evidence>
<name>A0A9N9FJZ6_9GLOM</name>
<proteinExistence type="predicted"/>
<gene>
    <name evidence="1" type="ORF">DEBURN_LOCUS6667</name>
</gene>
<dbReference type="Proteomes" id="UP000789706">
    <property type="component" value="Unassembled WGS sequence"/>
</dbReference>
<sequence length="109" mass="12703">MVKVPFSPTISVDEIVLIRLKNGIKNVNQTMNAFMISDESWKNESINVKDYYKQMSSKVKERYKIVTTPYFVSKFGTNQVATNENHVSLEINPLWNRPHQELFIPLINL</sequence>
<comment type="caution">
    <text evidence="1">The sequence shown here is derived from an EMBL/GenBank/DDBJ whole genome shotgun (WGS) entry which is preliminary data.</text>
</comment>